<feature type="compositionally biased region" description="Low complexity" evidence="1">
    <location>
        <begin position="298"/>
        <end position="310"/>
    </location>
</feature>
<feature type="compositionally biased region" description="Low complexity" evidence="1">
    <location>
        <begin position="763"/>
        <end position="776"/>
    </location>
</feature>
<gene>
    <name evidence="2" type="ORF">BGE01nite_09360</name>
</gene>
<reference evidence="2 3" key="1">
    <citation type="submission" date="2019-07" db="EMBL/GenBank/DDBJ databases">
        <title>Whole genome shotgun sequence of Brevifollis gellanilyticus NBRC 108608.</title>
        <authorList>
            <person name="Hosoyama A."/>
            <person name="Uohara A."/>
            <person name="Ohji S."/>
            <person name="Ichikawa N."/>
        </authorList>
    </citation>
    <scope>NUCLEOTIDE SEQUENCE [LARGE SCALE GENOMIC DNA]</scope>
    <source>
        <strain evidence="2 3">NBRC 108608</strain>
    </source>
</reference>
<accession>A0A512M4I9</accession>
<feature type="compositionally biased region" description="Low complexity" evidence="1">
    <location>
        <begin position="406"/>
        <end position="431"/>
    </location>
</feature>
<feature type="region of interest" description="Disordered" evidence="1">
    <location>
        <begin position="537"/>
        <end position="614"/>
    </location>
</feature>
<keyword evidence="3" id="KW-1185">Reference proteome</keyword>
<dbReference type="Proteomes" id="UP000321577">
    <property type="component" value="Unassembled WGS sequence"/>
</dbReference>
<feature type="region of interest" description="Disordered" evidence="1">
    <location>
        <begin position="24"/>
        <end position="43"/>
    </location>
</feature>
<evidence type="ECO:0000313" key="2">
    <source>
        <dbReference type="EMBL" id="GEP41645.1"/>
    </source>
</evidence>
<name>A0A512M4I9_9BACT</name>
<proteinExistence type="predicted"/>
<protein>
    <submittedName>
        <fullName evidence="2">Uncharacterized protein</fullName>
    </submittedName>
</protein>
<dbReference type="EMBL" id="BKAG01000004">
    <property type="protein sequence ID" value="GEP41645.1"/>
    <property type="molecule type" value="Genomic_DNA"/>
</dbReference>
<feature type="compositionally biased region" description="Pro residues" evidence="1">
    <location>
        <begin position="362"/>
        <end position="371"/>
    </location>
</feature>
<evidence type="ECO:0000313" key="3">
    <source>
        <dbReference type="Proteomes" id="UP000321577"/>
    </source>
</evidence>
<feature type="compositionally biased region" description="Low complexity" evidence="1">
    <location>
        <begin position="225"/>
        <end position="237"/>
    </location>
</feature>
<feature type="region of interest" description="Disordered" evidence="1">
    <location>
        <begin position="402"/>
        <end position="445"/>
    </location>
</feature>
<feature type="region of interest" description="Disordered" evidence="1">
    <location>
        <begin position="209"/>
        <end position="377"/>
    </location>
</feature>
<feature type="compositionally biased region" description="Low complexity" evidence="1">
    <location>
        <begin position="600"/>
        <end position="613"/>
    </location>
</feature>
<feature type="region of interest" description="Disordered" evidence="1">
    <location>
        <begin position="761"/>
        <end position="820"/>
    </location>
</feature>
<sequence length="1069" mass="106279">MSFSFRSMFQGSADSLQQDPVTLQEAPVPGGAHPGFAAPPPMSAVSSPPLNAAASPFGAPMFKVAPGENATGAGVIQTSPFAAAGASAGTNAPLTVGDVLPQLPPEIARHGALPPDQPVAISSQTIDEALRSGQAAVPMFEIYRVCPALFQTPVSPQDPRMIPLPASKLPRLIAAAQSGGAVGMAPPMPMMASAPPMSASPFAMAAQPPGGGMMMETSQPPPLPGTTTPSGMLLPPKRQGPPPPLAEVGSRDVSPQISLPGASFPMSPFAPAGAEPQAPLAPAGQPFGMAPGMGGSPFGAAPGSGLSSPFMTRPETPSEPAQAPAAAAASPFAPSGMAPASPFSAPQAPAAPLGAPSSPFSASPPPLPAAPPASSSPFGAVAPAQGSGVMVGASPFGSLFGDKAVPTGQPAPDAPGAGPRMVGSSPMAMPQAPGPMAPASSGSAPVSGPVRISLAGMLKGYTAAELGFDPMVVPAWITTSMPASAVKELLGTPTPLAQLGFLVDGITDIGFRNVLNTARRDFQIRVDPELLQTAIAGSNAPPTLPNLSGLGPSAPSPAPQAGPGPVMMVAAPSSGAPGSLQTSVMRVEPPPGFAPPSQPGAPASPFGAPAPSADVMTPSFTAPAAPLAEGFGAPAGAGSPFASAQPVPPAFSMPAAGSPFQTPAAPPGLQPPAAPTSLQAAFAPPPFAPAPAVAPPQPQAQPQFAAFPGTPAAPPQDPFAAPLPSGVPLFQPAAQAAFSPPAAPAYQAPALPTAPFASPPSAPFAGAQPPAAGASLAPPPMFLETTVLPPEPKPGPPSGFQTFRPPASDPTENGFSSDQLLGQIQPPHLERSWSHAAAAAASGPLSPAAALERSAAPVIDIPATPAAFFDPAPPEATPPPVRAFVPPAFEESAPPFQPPAAFPAPAPTTMPAARPASRPAANAGFAAQTSLGVQTHDVNPDQIMLRALLDTDCDLTPQRVVELACGLPGIAACVCLREGGTAISHAGAHKPQAREFQKQASQLAQHLRALAPLIGIDGAETFTMNSGDRLMTFCFPEGAILGVLHDAEPTLGLRDKITLIARELSRMIV</sequence>
<dbReference type="AlphaFoldDB" id="A0A512M4I9"/>
<evidence type="ECO:0000256" key="1">
    <source>
        <dbReference type="SAM" id="MobiDB-lite"/>
    </source>
</evidence>
<dbReference type="OrthoDB" id="182613at2"/>
<feature type="compositionally biased region" description="Polar residues" evidence="1">
    <location>
        <begin position="810"/>
        <end position="820"/>
    </location>
</feature>
<feature type="compositionally biased region" description="Low complexity" evidence="1">
    <location>
        <begin position="26"/>
        <end position="36"/>
    </location>
</feature>
<feature type="compositionally biased region" description="Low complexity" evidence="1">
    <location>
        <begin position="318"/>
        <end position="361"/>
    </location>
</feature>
<organism evidence="2 3">
    <name type="scientific">Brevifollis gellanilyticus</name>
    <dbReference type="NCBI Taxonomy" id="748831"/>
    <lineage>
        <taxon>Bacteria</taxon>
        <taxon>Pseudomonadati</taxon>
        <taxon>Verrucomicrobiota</taxon>
        <taxon>Verrucomicrobiia</taxon>
        <taxon>Verrucomicrobiales</taxon>
        <taxon>Verrucomicrobiaceae</taxon>
    </lineage>
</organism>
<comment type="caution">
    <text evidence="2">The sequence shown here is derived from an EMBL/GenBank/DDBJ whole genome shotgun (WGS) entry which is preliminary data.</text>
</comment>
<feature type="compositionally biased region" description="Pro residues" evidence="1">
    <location>
        <begin position="588"/>
        <end position="599"/>
    </location>
</feature>